<evidence type="ECO:0000256" key="1">
    <source>
        <dbReference type="ARBA" id="ARBA00023268"/>
    </source>
</evidence>
<dbReference type="InterPro" id="IPR026896">
    <property type="entry name" value="CSTF_C"/>
</dbReference>
<dbReference type="GO" id="GO:0031124">
    <property type="term" value="P:mRNA 3'-end processing"/>
    <property type="evidence" value="ECO:0007669"/>
    <property type="project" value="InterPro"/>
</dbReference>
<dbReference type="InterPro" id="IPR036397">
    <property type="entry name" value="RNaseH_sf"/>
</dbReference>
<dbReference type="Gene3D" id="1.10.340.70">
    <property type="match status" value="1"/>
</dbReference>
<dbReference type="GO" id="GO:0003824">
    <property type="term" value="F:catalytic activity"/>
    <property type="evidence" value="ECO:0007669"/>
    <property type="project" value="UniProtKB-KW"/>
</dbReference>
<feature type="compositionally biased region" description="Low complexity" evidence="2">
    <location>
        <begin position="661"/>
        <end position="674"/>
    </location>
</feature>
<proteinExistence type="predicted"/>
<gene>
    <name evidence="6" type="ORF">Tci_027508</name>
</gene>
<feature type="domain" description="Integrase zinc-binding" evidence="5">
    <location>
        <begin position="246"/>
        <end position="303"/>
    </location>
</feature>
<feature type="domain" description="Reverse transcriptase/retrotransposon-derived protein RNase H-like" evidence="4">
    <location>
        <begin position="108"/>
        <end position="161"/>
    </location>
</feature>
<feature type="domain" description="Transcription termination and cleavage factor C-terminal" evidence="3">
    <location>
        <begin position="790"/>
        <end position="823"/>
    </location>
</feature>
<name>A0A6L2L358_TANCI</name>
<feature type="compositionally biased region" description="Low complexity" evidence="2">
    <location>
        <begin position="569"/>
        <end position="584"/>
    </location>
</feature>
<evidence type="ECO:0000259" key="3">
    <source>
        <dbReference type="Pfam" id="PF14304"/>
    </source>
</evidence>
<comment type="caution">
    <text evidence="6">The sequence shown here is derived from an EMBL/GenBank/DDBJ whole genome shotgun (WGS) entry which is preliminary data.</text>
</comment>
<dbReference type="Pfam" id="PF17919">
    <property type="entry name" value="RT_RNaseH_2"/>
    <property type="match status" value="1"/>
</dbReference>
<keyword evidence="1" id="KW-0511">Multifunctional enzyme</keyword>
<dbReference type="Gene3D" id="1.10.20.70">
    <property type="entry name" value="Transcription termination and cleavage factor, C-terminal domain"/>
    <property type="match status" value="1"/>
</dbReference>
<dbReference type="Pfam" id="PF17921">
    <property type="entry name" value="Integrase_H2C2"/>
    <property type="match status" value="1"/>
</dbReference>
<reference evidence="6" key="1">
    <citation type="journal article" date="2019" name="Sci. Rep.">
        <title>Draft genome of Tanacetum cinerariifolium, the natural source of mosquito coil.</title>
        <authorList>
            <person name="Yamashiro T."/>
            <person name="Shiraishi A."/>
            <person name="Satake H."/>
            <person name="Nakayama K."/>
        </authorList>
    </citation>
    <scope>NUCLEOTIDE SEQUENCE</scope>
</reference>
<dbReference type="InterPro" id="IPR038192">
    <property type="entry name" value="CSTF_C_sf"/>
</dbReference>
<accession>A0A6L2L358</accession>
<dbReference type="AlphaFoldDB" id="A0A6L2L358"/>
<dbReference type="InterPro" id="IPR041588">
    <property type="entry name" value="Integrase_H2C2"/>
</dbReference>
<dbReference type="Pfam" id="PF14304">
    <property type="entry name" value="CSTF_C"/>
    <property type="match status" value="1"/>
</dbReference>
<dbReference type="InterPro" id="IPR050951">
    <property type="entry name" value="Retrovirus_Pol_polyprotein"/>
</dbReference>
<dbReference type="PANTHER" id="PTHR37984">
    <property type="entry name" value="PROTEIN CBG26694"/>
    <property type="match status" value="1"/>
</dbReference>
<dbReference type="InterPro" id="IPR043502">
    <property type="entry name" value="DNA/RNA_pol_sf"/>
</dbReference>
<evidence type="ECO:0000259" key="5">
    <source>
        <dbReference type="Pfam" id="PF17921"/>
    </source>
</evidence>
<protein>
    <submittedName>
        <fullName evidence="6">Retrotransposable element Tf2</fullName>
    </submittedName>
</protein>
<feature type="region of interest" description="Disordered" evidence="2">
    <location>
        <begin position="563"/>
        <end position="629"/>
    </location>
</feature>
<evidence type="ECO:0000313" key="6">
    <source>
        <dbReference type="EMBL" id="GEU55530.1"/>
    </source>
</evidence>
<sequence length="825" mass="91762">MENRFTAELGAIKTELITTITSSISAAMEQQHEVWMKMLSLEGGHHGSDYRMRKLKMPLFDGEDFQGSIYKVERYFEVQDIEPGEQLRAAVLCMEGQALAWFRWSEASAQASFEALKVAMSQAPVIALPDFNKPFIVETDASGMGIGAVLQQGGHPIAYLSILRLKQIICLKYLLDQRISSGSKLCSLILSTVISDLLKQIKHSWEIDVDLQLLIKQLADHTYVGTKYTWTNGELRRKGKLVVGNEKQLRQALVTYFHSDPVGGHSGVQVTVKKLGTVLYWRGMKKLVKKFVAECDVCQRNKPDLSAYPGPLQPLPIPTKVWHDISMEFIEALPPSHGKTVLFVVVDRDKIFISQFWQALFKVIKVQLNLSTAYHPQTDGQTEVVNKLQLYQEQFEALMNKVELSEAYAVSLFIGGLKDEISMHVRMFKPNTLSDVYCLAKMQEATLQAIKTRQTPLLTTPYAATTSYAYKNVSYPPKSTTTILALPATNTISKTAYVQPRKQLIQKEIADKRAKNLCFYCDEKFVPGHKCSGQLFLLEICADKSTSEEYELEALLEEPVNKVQPGFMPQSQSQPSTSQYSAPSFPLQPRFQTPLPGQHQVLQNPTLSGLPATGNLQTLHPQHPGSLPRVENQLATSSSMLQYPGQHTSANLRLNSPSVASIQPSIPSHQSSSSYVSAIPNNGKKDHDNPQHLMQNPAWGRKVDPHPNMASRLHVNASFVNDRDQIGHPSKLLKMEDGRAASFAPADVNLSASVLGPSQAVPLSGNPIPKAAAVDTQKQNYELPPGIDSDLLQQVLNLTPEQLSLLPPDQQQQVIQLQQMLRQPS</sequence>
<dbReference type="PANTHER" id="PTHR37984:SF5">
    <property type="entry name" value="PROTEIN NYNRIN-LIKE"/>
    <property type="match status" value="1"/>
</dbReference>
<feature type="region of interest" description="Disordered" evidence="2">
    <location>
        <begin position="659"/>
        <end position="708"/>
    </location>
</feature>
<dbReference type="InterPro" id="IPR041577">
    <property type="entry name" value="RT_RNaseH_2"/>
</dbReference>
<dbReference type="InterPro" id="IPR012337">
    <property type="entry name" value="RNaseH-like_sf"/>
</dbReference>
<evidence type="ECO:0000259" key="4">
    <source>
        <dbReference type="Pfam" id="PF17919"/>
    </source>
</evidence>
<organism evidence="6">
    <name type="scientific">Tanacetum cinerariifolium</name>
    <name type="common">Dalmatian daisy</name>
    <name type="synonym">Chrysanthemum cinerariifolium</name>
    <dbReference type="NCBI Taxonomy" id="118510"/>
    <lineage>
        <taxon>Eukaryota</taxon>
        <taxon>Viridiplantae</taxon>
        <taxon>Streptophyta</taxon>
        <taxon>Embryophyta</taxon>
        <taxon>Tracheophyta</taxon>
        <taxon>Spermatophyta</taxon>
        <taxon>Magnoliopsida</taxon>
        <taxon>eudicotyledons</taxon>
        <taxon>Gunneridae</taxon>
        <taxon>Pentapetalae</taxon>
        <taxon>asterids</taxon>
        <taxon>campanulids</taxon>
        <taxon>Asterales</taxon>
        <taxon>Asteraceae</taxon>
        <taxon>Asteroideae</taxon>
        <taxon>Anthemideae</taxon>
        <taxon>Anthemidinae</taxon>
        <taxon>Tanacetum</taxon>
    </lineage>
</organism>
<dbReference type="GO" id="GO:0003676">
    <property type="term" value="F:nucleic acid binding"/>
    <property type="evidence" value="ECO:0007669"/>
    <property type="project" value="InterPro"/>
</dbReference>
<dbReference type="Gene3D" id="3.30.420.10">
    <property type="entry name" value="Ribonuclease H-like superfamily/Ribonuclease H"/>
    <property type="match status" value="1"/>
</dbReference>
<dbReference type="SUPFAM" id="SSF53098">
    <property type="entry name" value="Ribonuclease H-like"/>
    <property type="match status" value="1"/>
</dbReference>
<dbReference type="EMBL" id="BKCJ010003512">
    <property type="protein sequence ID" value="GEU55530.1"/>
    <property type="molecule type" value="Genomic_DNA"/>
</dbReference>
<evidence type="ECO:0000256" key="2">
    <source>
        <dbReference type="SAM" id="MobiDB-lite"/>
    </source>
</evidence>
<dbReference type="SUPFAM" id="SSF56672">
    <property type="entry name" value="DNA/RNA polymerases"/>
    <property type="match status" value="1"/>
</dbReference>